<organism evidence="10 11">
    <name type="scientific">Paragonimus westermani</name>
    <dbReference type="NCBI Taxonomy" id="34504"/>
    <lineage>
        <taxon>Eukaryota</taxon>
        <taxon>Metazoa</taxon>
        <taxon>Spiralia</taxon>
        <taxon>Lophotrochozoa</taxon>
        <taxon>Platyhelminthes</taxon>
        <taxon>Trematoda</taxon>
        <taxon>Digenea</taxon>
        <taxon>Plagiorchiida</taxon>
        <taxon>Troglotremata</taxon>
        <taxon>Troglotrematidae</taxon>
        <taxon>Paragonimus</taxon>
    </lineage>
</organism>
<keyword evidence="5" id="KW-0496">Mitochondrion</keyword>
<dbReference type="GO" id="GO:0006412">
    <property type="term" value="P:translation"/>
    <property type="evidence" value="ECO:0007669"/>
    <property type="project" value="TreeGrafter"/>
</dbReference>
<dbReference type="PANTHER" id="PTHR13409">
    <property type="entry name" value="MITOCHONDRIAL 39S RIBOSOMAL PROTEIN L51"/>
    <property type="match status" value="1"/>
</dbReference>
<feature type="chain" id="PRO_5023829463" description="Large ribosomal subunit protein mL51" evidence="9">
    <location>
        <begin position="16"/>
        <end position="327"/>
    </location>
</feature>
<dbReference type="Pfam" id="PF10244">
    <property type="entry name" value="MRP-L51"/>
    <property type="match status" value="1"/>
</dbReference>
<dbReference type="PANTHER" id="PTHR13409:SF0">
    <property type="entry name" value="LARGE RIBOSOMAL SUBUNIT PROTEIN ML51"/>
    <property type="match status" value="1"/>
</dbReference>
<evidence type="ECO:0000256" key="1">
    <source>
        <dbReference type="ARBA" id="ARBA00004173"/>
    </source>
</evidence>
<evidence type="ECO:0000313" key="10">
    <source>
        <dbReference type="EMBL" id="KAA3680632.1"/>
    </source>
</evidence>
<dbReference type="InterPro" id="IPR019373">
    <property type="entry name" value="Ribosomal_mL51"/>
</dbReference>
<keyword evidence="6" id="KW-0687">Ribonucleoprotein</keyword>
<proteinExistence type="inferred from homology"/>
<comment type="caution">
    <text evidence="10">The sequence shown here is derived from an EMBL/GenBank/DDBJ whole genome shotgun (WGS) entry which is preliminary data.</text>
</comment>
<keyword evidence="11" id="KW-1185">Reference proteome</keyword>
<evidence type="ECO:0000256" key="2">
    <source>
        <dbReference type="ARBA" id="ARBA00010972"/>
    </source>
</evidence>
<feature type="signal peptide" evidence="9">
    <location>
        <begin position="1"/>
        <end position="15"/>
    </location>
</feature>
<comment type="similarity">
    <text evidence="2">Belongs to the mitochondrion-specific ribosomal protein mL51 family.</text>
</comment>
<dbReference type="GO" id="GO:0005762">
    <property type="term" value="C:mitochondrial large ribosomal subunit"/>
    <property type="evidence" value="ECO:0007669"/>
    <property type="project" value="TreeGrafter"/>
</dbReference>
<protein>
    <recommendedName>
        <fullName evidence="7">Large ribosomal subunit protein mL51</fullName>
    </recommendedName>
    <alternativeName>
        <fullName evidence="8">39S ribosomal protein L51, mitochondrial</fullName>
    </alternativeName>
</protein>
<sequence>MITSLILIFSTHIQCYEVTLCSSVRLLLANNNNLLTHFHILLLCSMFHRPHIISFIRQIVVVDKCYRSCGLFASSPKSADLGLRASSSYRSPKSWKDFGVDPERAGTQTIYRDLRPQFDHQADPPHRIIPVPHCGGGGGGVPDREPYLQPKPTNLRYNPRLYEGGLLPRLEHTDEPVRLPEYRPRDKWAPHRAHFGQNDYIDLLGDGDLGPRDFYTGPPWILGARNEFQRVCARVNNPAIVAYMEEFEPSRLKLEQKNQRYLYKKDSPQSGGLGTPLSSHEITLRLGLECELPMDELLRSIPHLFYGQILFQFVTGYATQPNFVPVG</sequence>
<accession>A0A5J4NZ89</accession>
<evidence type="ECO:0000256" key="5">
    <source>
        <dbReference type="ARBA" id="ARBA00023128"/>
    </source>
</evidence>
<evidence type="ECO:0000256" key="6">
    <source>
        <dbReference type="ARBA" id="ARBA00023274"/>
    </source>
</evidence>
<evidence type="ECO:0000256" key="4">
    <source>
        <dbReference type="ARBA" id="ARBA00022980"/>
    </source>
</evidence>
<evidence type="ECO:0000256" key="3">
    <source>
        <dbReference type="ARBA" id="ARBA00022946"/>
    </source>
</evidence>
<dbReference type="Proteomes" id="UP000324629">
    <property type="component" value="Unassembled WGS sequence"/>
</dbReference>
<name>A0A5J4NZ89_9TREM</name>
<comment type="subcellular location">
    <subcellularLocation>
        <location evidence="1">Mitochondrion</location>
    </subcellularLocation>
</comment>
<evidence type="ECO:0000256" key="7">
    <source>
        <dbReference type="ARBA" id="ARBA00035182"/>
    </source>
</evidence>
<evidence type="ECO:0000256" key="9">
    <source>
        <dbReference type="SAM" id="SignalP"/>
    </source>
</evidence>
<gene>
    <name evidence="10" type="ORF">DEA37_0004559</name>
</gene>
<keyword evidence="9" id="KW-0732">Signal</keyword>
<dbReference type="GO" id="GO:0003735">
    <property type="term" value="F:structural constituent of ribosome"/>
    <property type="evidence" value="ECO:0007669"/>
    <property type="project" value="InterPro"/>
</dbReference>
<keyword evidence="4" id="KW-0689">Ribosomal protein</keyword>
<keyword evidence="3" id="KW-0809">Transit peptide</keyword>
<dbReference type="EMBL" id="QNGE01000394">
    <property type="protein sequence ID" value="KAA3680632.1"/>
    <property type="molecule type" value="Genomic_DNA"/>
</dbReference>
<evidence type="ECO:0000256" key="8">
    <source>
        <dbReference type="ARBA" id="ARBA00035419"/>
    </source>
</evidence>
<reference evidence="10 11" key="1">
    <citation type="journal article" date="2019" name="Gigascience">
        <title>Whole-genome sequence of the oriental lung fluke Paragonimus westermani.</title>
        <authorList>
            <person name="Oey H."/>
            <person name="Zakrzewski M."/>
            <person name="Narain K."/>
            <person name="Devi K.R."/>
            <person name="Agatsuma T."/>
            <person name="Nawaratna S."/>
            <person name="Gobert G.N."/>
            <person name="Jones M.K."/>
            <person name="Ragan M.A."/>
            <person name="McManus D.P."/>
            <person name="Krause L."/>
        </authorList>
    </citation>
    <scope>NUCLEOTIDE SEQUENCE [LARGE SCALE GENOMIC DNA]</scope>
    <source>
        <strain evidence="10 11">IND2009</strain>
    </source>
</reference>
<evidence type="ECO:0000313" key="11">
    <source>
        <dbReference type="Proteomes" id="UP000324629"/>
    </source>
</evidence>
<dbReference type="AlphaFoldDB" id="A0A5J4NZ89"/>